<organism evidence="5 6">
    <name type="scientific">Ectorhizobium quercum</name>
    <dbReference type="NCBI Taxonomy" id="2965071"/>
    <lineage>
        <taxon>Bacteria</taxon>
        <taxon>Pseudomonadati</taxon>
        <taxon>Pseudomonadota</taxon>
        <taxon>Alphaproteobacteria</taxon>
        <taxon>Hyphomicrobiales</taxon>
        <taxon>Rhizobiaceae</taxon>
        <taxon>Ectorhizobium</taxon>
    </lineage>
</organism>
<dbReference type="InterPro" id="IPR020904">
    <property type="entry name" value="Sc_DH/Rdtase_CS"/>
</dbReference>
<evidence type="ECO:0000256" key="1">
    <source>
        <dbReference type="ARBA" id="ARBA00006484"/>
    </source>
</evidence>
<dbReference type="GO" id="GO:0016491">
    <property type="term" value="F:oxidoreductase activity"/>
    <property type="evidence" value="ECO:0007669"/>
    <property type="project" value="UniProtKB-KW"/>
</dbReference>
<dbReference type="AlphaFoldDB" id="A0AAE3MZV0"/>
<dbReference type="GO" id="GO:0032787">
    <property type="term" value="P:monocarboxylic acid metabolic process"/>
    <property type="evidence" value="ECO:0007669"/>
    <property type="project" value="UniProtKB-ARBA"/>
</dbReference>
<evidence type="ECO:0000313" key="6">
    <source>
        <dbReference type="Proteomes" id="UP001208771"/>
    </source>
</evidence>
<name>A0AAE3MZV0_9HYPH</name>
<comment type="similarity">
    <text evidence="1 3">Belongs to the short-chain dehydrogenases/reductases (SDR) family.</text>
</comment>
<dbReference type="PRINTS" id="PR00080">
    <property type="entry name" value="SDRFAMILY"/>
</dbReference>
<dbReference type="NCBIfam" id="NF009466">
    <property type="entry name" value="PRK12826.1-2"/>
    <property type="match status" value="1"/>
</dbReference>
<dbReference type="SMART" id="SM00822">
    <property type="entry name" value="PKS_KR"/>
    <property type="match status" value="1"/>
</dbReference>
<evidence type="ECO:0000259" key="4">
    <source>
        <dbReference type="SMART" id="SM00822"/>
    </source>
</evidence>
<dbReference type="SUPFAM" id="SSF51735">
    <property type="entry name" value="NAD(P)-binding Rossmann-fold domains"/>
    <property type="match status" value="1"/>
</dbReference>
<gene>
    <name evidence="5" type="ORF">NOF55_08475</name>
</gene>
<keyword evidence="6" id="KW-1185">Reference proteome</keyword>
<dbReference type="PANTHER" id="PTHR42879">
    <property type="entry name" value="3-OXOACYL-(ACYL-CARRIER-PROTEIN) REDUCTASE"/>
    <property type="match status" value="1"/>
</dbReference>
<dbReference type="FunFam" id="3.40.50.720:FF:000084">
    <property type="entry name" value="Short-chain dehydrogenase reductase"/>
    <property type="match status" value="1"/>
</dbReference>
<dbReference type="PANTHER" id="PTHR42879:SF2">
    <property type="entry name" value="3-OXOACYL-[ACYL-CARRIER-PROTEIN] REDUCTASE FABG"/>
    <property type="match status" value="1"/>
</dbReference>
<reference evidence="5" key="1">
    <citation type="submission" date="2022-07" db="EMBL/GenBank/DDBJ databases">
        <title>Ectorhizobium quercum gen.nov., sp. nov.</title>
        <authorList>
            <person name="Ma T."/>
            <person name="Li Y."/>
        </authorList>
    </citation>
    <scope>NUCLEOTIDE SEQUENCE</scope>
    <source>
        <strain evidence="5">BDR2-2</strain>
    </source>
</reference>
<dbReference type="InterPro" id="IPR050259">
    <property type="entry name" value="SDR"/>
</dbReference>
<dbReference type="EMBL" id="JANFPI010000002">
    <property type="protein sequence ID" value="MCX8997139.1"/>
    <property type="molecule type" value="Genomic_DNA"/>
</dbReference>
<comment type="caution">
    <text evidence="5">The sequence shown here is derived from an EMBL/GenBank/DDBJ whole genome shotgun (WGS) entry which is preliminary data.</text>
</comment>
<dbReference type="InterPro" id="IPR036291">
    <property type="entry name" value="NAD(P)-bd_dom_sf"/>
</dbReference>
<dbReference type="Gene3D" id="3.40.50.720">
    <property type="entry name" value="NAD(P)-binding Rossmann-like Domain"/>
    <property type="match status" value="1"/>
</dbReference>
<keyword evidence="2" id="KW-0560">Oxidoreductase</keyword>
<evidence type="ECO:0000256" key="2">
    <source>
        <dbReference type="ARBA" id="ARBA00023002"/>
    </source>
</evidence>
<sequence length="262" mass="26878">MAELSLQGRHALVTGAGSGIGAAIARALVAAGARVTLAGRRREPLEALALELGIEKTFIAGGFDVTDRKAIAAGLDGARAVFGPVDILINNAGDAPSAPFDKTTPDIWNHVLSVDLTGVFNVTQAVLPDLKAYGAGGRIVNIASTAGLMGYPYVSAYCAAKHGVVGLTRALALELAKKGITVNAVCPGFTDTPIIARSIAAIVEKTGRSPEEALAEFTKSNPQGRLVQPEEVAETVLWLTRPTAQSINGQAIAVAGGEVMTG</sequence>
<dbReference type="PROSITE" id="PS00061">
    <property type="entry name" value="ADH_SHORT"/>
    <property type="match status" value="1"/>
</dbReference>
<dbReference type="Pfam" id="PF00106">
    <property type="entry name" value="adh_short"/>
    <property type="match status" value="1"/>
</dbReference>
<protein>
    <submittedName>
        <fullName evidence="5">SDR family oxidoreductase</fullName>
    </submittedName>
</protein>
<evidence type="ECO:0000313" key="5">
    <source>
        <dbReference type="EMBL" id="MCX8997139.1"/>
    </source>
</evidence>
<evidence type="ECO:0000256" key="3">
    <source>
        <dbReference type="RuleBase" id="RU000363"/>
    </source>
</evidence>
<dbReference type="CDD" id="cd05233">
    <property type="entry name" value="SDR_c"/>
    <property type="match status" value="1"/>
</dbReference>
<accession>A0AAE3MZV0</accession>
<dbReference type="Proteomes" id="UP001208771">
    <property type="component" value="Unassembled WGS sequence"/>
</dbReference>
<dbReference type="RefSeq" id="WP_306410905.1">
    <property type="nucleotide sequence ID" value="NZ_JANFPI010000002.1"/>
</dbReference>
<feature type="domain" description="Ketoreductase" evidence="4">
    <location>
        <begin position="9"/>
        <end position="188"/>
    </location>
</feature>
<dbReference type="PRINTS" id="PR00081">
    <property type="entry name" value="GDHRDH"/>
</dbReference>
<proteinExistence type="inferred from homology"/>
<dbReference type="InterPro" id="IPR057326">
    <property type="entry name" value="KR_dom"/>
</dbReference>
<dbReference type="InterPro" id="IPR002347">
    <property type="entry name" value="SDR_fam"/>
</dbReference>